<proteinExistence type="predicted"/>
<keyword evidence="10" id="KW-1185">Reference proteome</keyword>
<dbReference type="GO" id="GO:0005634">
    <property type="term" value="C:nucleus"/>
    <property type="evidence" value="ECO:0007669"/>
    <property type="project" value="UniProtKB-SubCell"/>
</dbReference>
<dbReference type="AlphaFoldDB" id="A0A165MAQ2"/>
<evidence type="ECO:0000259" key="8">
    <source>
        <dbReference type="PROSITE" id="PS50071"/>
    </source>
</evidence>
<comment type="subcellular location">
    <subcellularLocation>
        <location evidence="1 5 6">Nucleus</location>
    </subcellularLocation>
</comment>
<feature type="compositionally biased region" description="Low complexity" evidence="7">
    <location>
        <begin position="361"/>
        <end position="377"/>
    </location>
</feature>
<dbReference type="STRING" id="1314781.A0A165MAQ2"/>
<dbReference type="GO" id="GO:0000977">
    <property type="term" value="F:RNA polymerase II transcription regulatory region sequence-specific DNA binding"/>
    <property type="evidence" value="ECO:0007669"/>
    <property type="project" value="TreeGrafter"/>
</dbReference>
<dbReference type="GO" id="GO:0000981">
    <property type="term" value="F:DNA-binding transcription factor activity, RNA polymerase II-specific"/>
    <property type="evidence" value="ECO:0007669"/>
    <property type="project" value="InterPro"/>
</dbReference>
<evidence type="ECO:0000313" key="10">
    <source>
        <dbReference type="Proteomes" id="UP000077266"/>
    </source>
</evidence>
<feature type="compositionally biased region" description="Basic residues" evidence="7">
    <location>
        <begin position="395"/>
        <end position="407"/>
    </location>
</feature>
<evidence type="ECO:0000313" key="9">
    <source>
        <dbReference type="EMBL" id="KZV99000.1"/>
    </source>
</evidence>
<dbReference type="OrthoDB" id="6159439at2759"/>
<dbReference type="Proteomes" id="UP000077266">
    <property type="component" value="Unassembled WGS sequence"/>
</dbReference>
<name>A0A165MAQ2_EXIGL</name>
<dbReference type="EMBL" id="KV425913">
    <property type="protein sequence ID" value="KZV99000.1"/>
    <property type="molecule type" value="Genomic_DNA"/>
</dbReference>
<evidence type="ECO:0000256" key="1">
    <source>
        <dbReference type="ARBA" id="ARBA00004123"/>
    </source>
</evidence>
<dbReference type="Pfam" id="PF00046">
    <property type="entry name" value="Homeodomain"/>
    <property type="match status" value="1"/>
</dbReference>
<evidence type="ECO:0000256" key="4">
    <source>
        <dbReference type="ARBA" id="ARBA00023242"/>
    </source>
</evidence>
<dbReference type="CDD" id="cd00086">
    <property type="entry name" value="homeodomain"/>
    <property type="match status" value="1"/>
</dbReference>
<dbReference type="InterPro" id="IPR017970">
    <property type="entry name" value="Homeobox_CS"/>
</dbReference>
<dbReference type="PROSITE" id="PS50071">
    <property type="entry name" value="HOMEOBOX_2"/>
    <property type="match status" value="1"/>
</dbReference>
<organism evidence="9 10">
    <name type="scientific">Exidia glandulosa HHB12029</name>
    <dbReference type="NCBI Taxonomy" id="1314781"/>
    <lineage>
        <taxon>Eukaryota</taxon>
        <taxon>Fungi</taxon>
        <taxon>Dikarya</taxon>
        <taxon>Basidiomycota</taxon>
        <taxon>Agaricomycotina</taxon>
        <taxon>Agaricomycetes</taxon>
        <taxon>Auriculariales</taxon>
        <taxon>Exidiaceae</taxon>
        <taxon>Exidia</taxon>
    </lineage>
</organism>
<dbReference type="PANTHER" id="PTHR24208">
    <property type="entry name" value="LIM/HOMEOBOX PROTEIN LHX"/>
    <property type="match status" value="1"/>
</dbReference>
<evidence type="ECO:0000256" key="7">
    <source>
        <dbReference type="SAM" id="MobiDB-lite"/>
    </source>
</evidence>
<feature type="region of interest" description="Disordered" evidence="7">
    <location>
        <begin position="205"/>
        <end position="241"/>
    </location>
</feature>
<keyword evidence="2 5" id="KW-0238">DNA-binding</keyword>
<dbReference type="InterPro" id="IPR050453">
    <property type="entry name" value="LIM_Homeobox_TF"/>
</dbReference>
<protein>
    <recommendedName>
        <fullName evidence="8">Homeobox domain-containing protein</fullName>
    </recommendedName>
</protein>
<accession>A0A165MAQ2</accession>
<feature type="DNA-binding region" description="Homeobox" evidence="5">
    <location>
        <begin position="133"/>
        <end position="175"/>
    </location>
</feature>
<gene>
    <name evidence="9" type="ORF">EXIGLDRAFT_831776</name>
</gene>
<feature type="compositionally biased region" description="Polar residues" evidence="7">
    <location>
        <begin position="228"/>
        <end position="239"/>
    </location>
</feature>
<dbReference type="InParanoid" id="A0A165MAQ2"/>
<keyword evidence="4 5" id="KW-0539">Nucleus</keyword>
<dbReference type="InterPro" id="IPR001356">
    <property type="entry name" value="HD"/>
</dbReference>
<reference evidence="9 10" key="1">
    <citation type="journal article" date="2016" name="Mol. Biol. Evol.">
        <title>Comparative Genomics of Early-Diverging Mushroom-Forming Fungi Provides Insights into the Origins of Lignocellulose Decay Capabilities.</title>
        <authorList>
            <person name="Nagy L.G."/>
            <person name="Riley R."/>
            <person name="Tritt A."/>
            <person name="Adam C."/>
            <person name="Daum C."/>
            <person name="Floudas D."/>
            <person name="Sun H."/>
            <person name="Yadav J.S."/>
            <person name="Pangilinan J."/>
            <person name="Larsson K.H."/>
            <person name="Matsuura K."/>
            <person name="Barry K."/>
            <person name="Labutti K."/>
            <person name="Kuo R."/>
            <person name="Ohm R.A."/>
            <person name="Bhattacharya S.S."/>
            <person name="Shirouzu T."/>
            <person name="Yoshinaga Y."/>
            <person name="Martin F.M."/>
            <person name="Grigoriev I.V."/>
            <person name="Hibbett D.S."/>
        </authorList>
    </citation>
    <scope>NUCLEOTIDE SEQUENCE [LARGE SCALE GENOMIC DNA]</scope>
    <source>
        <strain evidence="9 10">HHB12029</strain>
    </source>
</reference>
<feature type="compositionally biased region" description="Low complexity" evidence="7">
    <location>
        <begin position="416"/>
        <end position="440"/>
    </location>
</feature>
<sequence>MRAQLDQTIALSKAILSLCGPRPQSRLPAPPSHAAQMISAVAAAGISKLKHPRVSAALMTALHEATQSHFRKACSLLEGRHPHLDAPALEHLALTLRNTYAAMYERKVAEAASISRATALKEKQPFSTDILIYAFGQSQTPTRREREQLSALTGLSVEQVRVWFQNRRQRMKKRAPELQARAALQLDDVLARVAAYRKAADEDFDDDNDSGYYSGSDRERSRTPLHPATQSPLTVSSIGPRSFPAPYTPHALSTEFHCDPPLFCRTAATSPPLHAHITSTAELTRQMSRLTLRHRRQTPRSSVGSSTSAVSVPTTVKSNVKNKKPVASAGNSGLSNGDVPARKKTTRKDAETGRKVTGRRPASTVSAASPASSSSSASPPPAPVASSDAIDVSKPRKRLGPLRRKPAGKALARQASGSSVASTSSSDSSRSTSYSSDFSLASDSSFTSVESVPTATSMDCFQPQQQPQFDPLAAFDFTQLFSSQPSDPLPQPVADFELPPDLLAGLQMPMDTAALPPPESTDFLALLNDPTIQDLLQSVQDMDVVAPQQMQQSLTFDNTLDVGSVDTSAFLDLSASTLPTFDAMFGLDASSFQDSLWNSPGFSLPITV</sequence>
<dbReference type="Gene3D" id="1.10.10.60">
    <property type="entry name" value="Homeodomain-like"/>
    <property type="match status" value="1"/>
</dbReference>
<feature type="domain" description="Homeobox" evidence="8">
    <location>
        <begin position="131"/>
        <end position="174"/>
    </location>
</feature>
<dbReference type="PROSITE" id="PS00027">
    <property type="entry name" value="HOMEOBOX_1"/>
    <property type="match status" value="1"/>
</dbReference>
<evidence type="ECO:0000256" key="2">
    <source>
        <dbReference type="ARBA" id="ARBA00023125"/>
    </source>
</evidence>
<dbReference type="SMART" id="SM00389">
    <property type="entry name" value="HOX"/>
    <property type="match status" value="1"/>
</dbReference>
<feature type="compositionally biased region" description="Low complexity" evidence="7">
    <location>
        <begin position="299"/>
        <end position="318"/>
    </location>
</feature>
<dbReference type="PANTHER" id="PTHR24208:SF166">
    <property type="entry name" value="LIM HOMEOBOX TRANSCRIPTION FACTOR 1 ALPHA, ISOFORM B"/>
    <property type="match status" value="1"/>
</dbReference>
<evidence type="ECO:0000256" key="5">
    <source>
        <dbReference type="PROSITE-ProRule" id="PRU00108"/>
    </source>
</evidence>
<dbReference type="SUPFAM" id="SSF46689">
    <property type="entry name" value="Homeodomain-like"/>
    <property type="match status" value="1"/>
</dbReference>
<dbReference type="InterPro" id="IPR009057">
    <property type="entry name" value="Homeodomain-like_sf"/>
</dbReference>
<evidence type="ECO:0000256" key="3">
    <source>
        <dbReference type="ARBA" id="ARBA00023155"/>
    </source>
</evidence>
<feature type="region of interest" description="Disordered" evidence="7">
    <location>
        <begin position="293"/>
        <end position="440"/>
    </location>
</feature>
<keyword evidence="3 5" id="KW-0371">Homeobox</keyword>
<evidence type="ECO:0000256" key="6">
    <source>
        <dbReference type="RuleBase" id="RU000682"/>
    </source>
</evidence>